<name>A0A517SBX6_9PLAN</name>
<dbReference type="InterPro" id="IPR000683">
    <property type="entry name" value="Gfo/Idh/MocA-like_OxRdtase_N"/>
</dbReference>
<evidence type="ECO:0000259" key="4">
    <source>
        <dbReference type="Pfam" id="PF22725"/>
    </source>
</evidence>
<dbReference type="KEGG" id="ccos:Pan44_16520"/>
<dbReference type="Proteomes" id="UP000315700">
    <property type="component" value="Chromosome"/>
</dbReference>
<feature type="domain" description="GFO/IDH/MocA-like oxidoreductase" evidence="4">
    <location>
        <begin position="160"/>
        <end position="277"/>
    </location>
</feature>
<keyword evidence="1 5" id="KW-0560">Oxidoreductase</keyword>
<evidence type="ECO:0000313" key="5">
    <source>
        <dbReference type="EMBL" id="QDT53629.1"/>
    </source>
</evidence>
<dbReference type="Gene3D" id="3.40.50.720">
    <property type="entry name" value="NAD(P)-binding Rossmann-like Domain"/>
    <property type="match status" value="1"/>
</dbReference>
<dbReference type="InterPro" id="IPR036291">
    <property type="entry name" value="NAD(P)-bd_dom_sf"/>
</dbReference>
<organism evidence="5 6">
    <name type="scientific">Caulifigura coniformis</name>
    <dbReference type="NCBI Taxonomy" id="2527983"/>
    <lineage>
        <taxon>Bacteria</taxon>
        <taxon>Pseudomonadati</taxon>
        <taxon>Planctomycetota</taxon>
        <taxon>Planctomycetia</taxon>
        <taxon>Planctomycetales</taxon>
        <taxon>Planctomycetaceae</taxon>
        <taxon>Caulifigura</taxon>
    </lineage>
</organism>
<dbReference type="EMBL" id="CP036271">
    <property type="protein sequence ID" value="QDT53629.1"/>
    <property type="molecule type" value="Genomic_DNA"/>
</dbReference>
<evidence type="ECO:0000256" key="1">
    <source>
        <dbReference type="ARBA" id="ARBA00023002"/>
    </source>
</evidence>
<dbReference type="OrthoDB" id="9815825at2"/>
<gene>
    <name evidence="5" type="primary">yhhX</name>
    <name evidence="5" type="ORF">Pan44_16520</name>
</gene>
<dbReference type="Pfam" id="PF01408">
    <property type="entry name" value="GFO_IDH_MocA"/>
    <property type="match status" value="1"/>
</dbReference>
<dbReference type="SUPFAM" id="SSF55347">
    <property type="entry name" value="Glyceraldehyde-3-phosphate dehydrogenase-like, C-terminal domain"/>
    <property type="match status" value="1"/>
</dbReference>
<dbReference type="RefSeq" id="WP_145028983.1">
    <property type="nucleotide sequence ID" value="NZ_CP036271.1"/>
</dbReference>
<protein>
    <submittedName>
        <fullName evidence="5">Putative oxidoreductase YhhX</fullName>
        <ecNumber evidence="5">1.-.-.-</ecNumber>
    </submittedName>
</protein>
<dbReference type="InterPro" id="IPR055170">
    <property type="entry name" value="GFO_IDH_MocA-like_dom"/>
</dbReference>
<dbReference type="AlphaFoldDB" id="A0A517SBX6"/>
<evidence type="ECO:0000259" key="3">
    <source>
        <dbReference type="Pfam" id="PF01408"/>
    </source>
</evidence>
<keyword evidence="2" id="KW-0732">Signal</keyword>
<dbReference type="GO" id="GO:0016491">
    <property type="term" value="F:oxidoreductase activity"/>
    <property type="evidence" value="ECO:0007669"/>
    <property type="project" value="UniProtKB-KW"/>
</dbReference>
<feature type="signal peptide" evidence="2">
    <location>
        <begin position="1"/>
        <end position="21"/>
    </location>
</feature>
<evidence type="ECO:0000313" key="6">
    <source>
        <dbReference type="Proteomes" id="UP000315700"/>
    </source>
</evidence>
<proteinExistence type="predicted"/>
<dbReference type="EC" id="1.-.-.-" evidence="5"/>
<dbReference type="InterPro" id="IPR050463">
    <property type="entry name" value="Gfo/Idh/MocA_oxidrdct_glycsds"/>
</dbReference>
<reference evidence="5 6" key="1">
    <citation type="submission" date="2019-02" db="EMBL/GenBank/DDBJ databases">
        <title>Deep-cultivation of Planctomycetes and their phenomic and genomic characterization uncovers novel biology.</title>
        <authorList>
            <person name="Wiegand S."/>
            <person name="Jogler M."/>
            <person name="Boedeker C."/>
            <person name="Pinto D."/>
            <person name="Vollmers J."/>
            <person name="Rivas-Marin E."/>
            <person name="Kohn T."/>
            <person name="Peeters S.H."/>
            <person name="Heuer A."/>
            <person name="Rast P."/>
            <person name="Oberbeckmann S."/>
            <person name="Bunk B."/>
            <person name="Jeske O."/>
            <person name="Meyerdierks A."/>
            <person name="Storesund J.E."/>
            <person name="Kallscheuer N."/>
            <person name="Luecker S."/>
            <person name="Lage O.M."/>
            <person name="Pohl T."/>
            <person name="Merkel B.J."/>
            <person name="Hornburger P."/>
            <person name="Mueller R.-W."/>
            <person name="Bruemmer F."/>
            <person name="Labrenz M."/>
            <person name="Spormann A.M."/>
            <person name="Op den Camp H."/>
            <person name="Overmann J."/>
            <person name="Amann R."/>
            <person name="Jetten M.S.M."/>
            <person name="Mascher T."/>
            <person name="Medema M.H."/>
            <person name="Devos D.P."/>
            <person name="Kaster A.-K."/>
            <person name="Ovreas L."/>
            <person name="Rohde M."/>
            <person name="Galperin M.Y."/>
            <person name="Jogler C."/>
        </authorList>
    </citation>
    <scope>NUCLEOTIDE SEQUENCE [LARGE SCALE GENOMIC DNA]</scope>
    <source>
        <strain evidence="5 6">Pan44</strain>
    </source>
</reference>
<dbReference type="InParanoid" id="A0A517SBX6"/>
<dbReference type="GO" id="GO:0000166">
    <property type="term" value="F:nucleotide binding"/>
    <property type="evidence" value="ECO:0007669"/>
    <property type="project" value="InterPro"/>
</dbReference>
<feature type="domain" description="Gfo/Idh/MocA-like oxidoreductase N-terminal" evidence="3">
    <location>
        <begin position="29"/>
        <end position="151"/>
    </location>
</feature>
<evidence type="ECO:0000256" key="2">
    <source>
        <dbReference type="SAM" id="SignalP"/>
    </source>
</evidence>
<keyword evidence="6" id="KW-1185">Reference proteome</keyword>
<dbReference type="PANTHER" id="PTHR43818">
    <property type="entry name" value="BCDNA.GH03377"/>
    <property type="match status" value="1"/>
</dbReference>
<dbReference type="SUPFAM" id="SSF51735">
    <property type="entry name" value="NAD(P)-binding Rossmann-fold domains"/>
    <property type="match status" value="1"/>
</dbReference>
<dbReference type="Pfam" id="PF22725">
    <property type="entry name" value="GFO_IDH_MocA_C3"/>
    <property type="match status" value="1"/>
</dbReference>
<sequence precursor="true">MLRRDFLAASALAAWAPLAFADEPSPPRIKVGQIGTGHGHASGKFSTMRKLSDQFEVVGIVEPDRERRARAEREKAYVGVRWLEEAELLATPGLKAVAIETEVRNLVPTARRCVDAGLHVHLDKPAGESLAQFRALLDAARMKKVVVQMGYMFRYNPAFRFLYQAVREGWLGQVFEVHAVMSKQIGPAERRGLAEYPGGSMFELGCHLIDSLTTVMGRPDRIAPFSRTTHPERDSLADNQLAVFEYPGATATIRSSMLEPFGGERRHFTVCGEEGTIAIAPLEPPALRLALLTPRDGYKRGWQDVTLPKPGGRYDEEFRALAKIIGGELAPEWTPEHDLLVQESVLRASGVPAA</sequence>
<accession>A0A517SBX6</accession>
<dbReference type="PANTHER" id="PTHR43818:SF11">
    <property type="entry name" value="BCDNA.GH03377"/>
    <property type="match status" value="1"/>
</dbReference>
<dbReference type="Gene3D" id="3.30.360.10">
    <property type="entry name" value="Dihydrodipicolinate Reductase, domain 2"/>
    <property type="match status" value="1"/>
</dbReference>
<feature type="chain" id="PRO_5022139934" evidence="2">
    <location>
        <begin position="22"/>
        <end position="354"/>
    </location>
</feature>